<name>H8L1T6_FRAAD</name>
<feature type="compositionally biased region" description="Polar residues" evidence="1">
    <location>
        <begin position="146"/>
        <end position="158"/>
    </location>
</feature>
<dbReference type="InterPro" id="IPR010781">
    <property type="entry name" value="DUF1376"/>
</dbReference>
<gene>
    <name evidence="2" type="ordered locus">Fraau_1958</name>
</gene>
<feature type="region of interest" description="Disordered" evidence="1">
    <location>
        <begin position="146"/>
        <end position="192"/>
    </location>
</feature>
<dbReference type="OrthoDB" id="3176605at2"/>
<feature type="compositionally biased region" description="Basic and acidic residues" evidence="1">
    <location>
        <begin position="90"/>
        <end position="104"/>
    </location>
</feature>
<dbReference type="KEGG" id="fau:Fraau_1958"/>
<dbReference type="STRING" id="767434.Fraau_1958"/>
<sequence length="328" mass="35952">MNYYERHLGDYARDTRHLTILEHGVYTLLLDRYYSSEEGIPEGRAYRLVGARTEEEKAAVDAILEEFFVQVDGFWRQHRADSIIASYRAGEPDRQSKKANERERQKKSRQRRADLFAELERHGVTAGFDTPMSQLREMLSRVTGVTSPVTDDVTSQPVTCEDTGIHKPVTNNQEREIDAGTSASDSSDDGPTITEAARACRLMRKAGCSDVNPQHPDLLAALAEGITPETLAATAAEFRNKAKPFAYAITTARNRHAEGPKPVTQGSAHANHPAGRSGGSKLSAVERVEAAIAIRKQAEASAEAQPAAQGLAVDDRRFLGSDGHDVRA</sequence>
<dbReference type="Proteomes" id="UP000005234">
    <property type="component" value="Chromosome"/>
</dbReference>
<evidence type="ECO:0000313" key="3">
    <source>
        <dbReference type="Proteomes" id="UP000005234"/>
    </source>
</evidence>
<feature type="region of interest" description="Disordered" evidence="1">
    <location>
        <begin position="296"/>
        <end position="328"/>
    </location>
</feature>
<dbReference type="Pfam" id="PF07120">
    <property type="entry name" value="DUF1376"/>
    <property type="match status" value="1"/>
</dbReference>
<dbReference type="EMBL" id="CP003350">
    <property type="protein sequence ID" value="AFC86347.1"/>
    <property type="molecule type" value="Genomic_DNA"/>
</dbReference>
<dbReference type="HOGENOM" id="CLU_076536_0_0_6"/>
<proteinExistence type="predicted"/>
<feature type="region of interest" description="Disordered" evidence="1">
    <location>
        <begin position="86"/>
        <end position="111"/>
    </location>
</feature>
<feature type="compositionally biased region" description="Basic and acidic residues" evidence="1">
    <location>
        <begin position="313"/>
        <end position="328"/>
    </location>
</feature>
<keyword evidence="3" id="KW-1185">Reference proteome</keyword>
<evidence type="ECO:0000256" key="1">
    <source>
        <dbReference type="SAM" id="MobiDB-lite"/>
    </source>
</evidence>
<reference evidence="2" key="1">
    <citation type="submission" date="2012-02" db="EMBL/GenBank/DDBJ databases">
        <title>The complete genome of Frateuria aurantia DSM 6220.</title>
        <authorList>
            <consortium name="US DOE Joint Genome Institute (JGI-PGF)"/>
            <person name="Lucas S."/>
            <person name="Copeland A."/>
            <person name="Lapidus A."/>
            <person name="Glavina del Rio T."/>
            <person name="Dalin E."/>
            <person name="Tice H."/>
            <person name="Bruce D."/>
            <person name="Goodwin L."/>
            <person name="Pitluck S."/>
            <person name="Peters L."/>
            <person name="Ovchinnikova G."/>
            <person name="Teshima H."/>
            <person name="Kyrpides N."/>
            <person name="Mavromatis K."/>
            <person name="Ivanova N."/>
            <person name="Brettin T."/>
            <person name="Detter J.C."/>
            <person name="Han C."/>
            <person name="Larimer F."/>
            <person name="Land M."/>
            <person name="Hauser L."/>
            <person name="Markowitz V."/>
            <person name="Cheng J.-F."/>
            <person name="Hugenholtz P."/>
            <person name="Woyke T."/>
            <person name="Wu D."/>
            <person name="Brambilla E."/>
            <person name="Klenk H.-P."/>
            <person name="Eisen J.A."/>
        </authorList>
    </citation>
    <scope>NUCLEOTIDE SEQUENCE</scope>
    <source>
        <strain evidence="2">DSM 6220</strain>
    </source>
</reference>
<dbReference type="eggNOG" id="COG3756">
    <property type="taxonomic scope" value="Bacteria"/>
</dbReference>
<organism evidence="2 3">
    <name type="scientific">Frateuria aurantia (strain ATCC 33424 / DSM 6220 / KCTC 2777 / LMG 1558 / NBRC 3245 / NCIMB 13370)</name>
    <name type="common">Acetobacter aurantius</name>
    <dbReference type="NCBI Taxonomy" id="767434"/>
    <lineage>
        <taxon>Bacteria</taxon>
        <taxon>Pseudomonadati</taxon>
        <taxon>Pseudomonadota</taxon>
        <taxon>Gammaproteobacteria</taxon>
        <taxon>Lysobacterales</taxon>
        <taxon>Rhodanobacteraceae</taxon>
        <taxon>Frateuria</taxon>
    </lineage>
</organism>
<evidence type="ECO:0008006" key="4">
    <source>
        <dbReference type="Google" id="ProtNLM"/>
    </source>
</evidence>
<evidence type="ECO:0000313" key="2">
    <source>
        <dbReference type="EMBL" id="AFC86347.1"/>
    </source>
</evidence>
<dbReference type="AlphaFoldDB" id="H8L1T6"/>
<protein>
    <recommendedName>
        <fullName evidence="4">DUF1376 domain-containing protein</fullName>
    </recommendedName>
</protein>
<accession>H8L1T6</accession>
<dbReference type="RefSeq" id="WP_014403350.1">
    <property type="nucleotide sequence ID" value="NC_017033.1"/>
</dbReference>
<feature type="region of interest" description="Disordered" evidence="1">
    <location>
        <begin position="257"/>
        <end position="281"/>
    </location>
</feature>
<feature type="compositionally biased region" description="Low complexity" evidence="1">
    <location>
        <begin position="299"/>
        <end position="309"/>
    </location>
</feature>